<feature type="domain" description="ChsH2 rubredoxin-like zinc ribbon" evidence="4">
    <location>
        <begin position="353"/>
        <end position="379"/>
    </location>
</feature>
<dbReference type="PANTHER" id="PTHR34069:SF2">
    <property type="entry name" value="BETA-KETOACYL-[ACYL-CARRIER-PROTEIN] SYNTHASE III"/>
    <property type="match status" value="1"/>
</dbReference>
<dbReference type="GO" id="GO:0044550">
    <property type="term" value="P:secondary metabolite biosynthetic process"/>
    <property type="evidence" value="ECO:0007669"/>
    <property type="project" value="TreeGrafter"/>
</dbReference>
<dbReference type="InterPro" id="IPR022002">
    <property type="entry name" value="ChsH2_Znr"/>
</dbReference>
<evidence type="ECO:0000259" key="4">
    <source>
        <dbReference type="Pfam" id="PF12172"/>
    </source>
</evidence>
<dbReference type="InterPro" id="IPR016039">
    <property type="entry name" value="Thiolase-like"/>
</dbReference>
<dbReference type="InterPro" id="IPR013747">
    <property type="entry name" value="ACP_syn_III_C"/>
</dbReference>
<dbReference type="AlphaFoldDB" id="A0A445MTU2"/>
<evidence type="ECO:0008006" key="6">
    <source>
        <dbReference type="Google" id="ProtNLM"/>
    </source>
</evidence>
<organism evidence="5">
    <name type="scientific">uncultured Desulfobacterium sp</name>
    <dbReference type="NCBI Taxonomy" id="201089"/>
    <lineage>
        <taxon>Bacteria</taxon>
        <taxon>Pseudomonadati</taxon>
        <taxon>Thermodesulfobacteriota</taxon>
        <taxon>Desulfobacteria</taxon>
        <taxon>Desulfobacterales</taxon>
        <taxon>Desulfobacteriaceae</taxon>
        <taxon>Desulfobacterium</taxon>
        <taxon>environmental samples</taxon>
    </lineage>
</organism>
<keyword evidence="2" id="KW-0012">Acyltransferase</keyword>
<evidence type="ECO:0000256" key="2">
    <source>
        <dbReference type="ARBA" id="ARBA00023315"/>
    </source>
</evidence>
<reference evidence="5" key="1">
    <citation type="submission" date="2018-01" db="EMBL/GenBank/DDBJ databases">
        <authorList>
            <person name="Regsiter A."/>
            <person name="William W."/>
        </authorList>
    </citation>
    <scope>NUCLEOTIDE SEQUENCE</scope>
    <source>
        <strain evidence="5">TRIP AH-1</strain>
    </source>
</reference>
<dbReference type="InterPro" id="IPR012340">
    <property type="entry name" value="NA-bd_OB-fold"/>
</dbReference>
<keyword evidence="1" id="KW-0808">Transferase</keyword>
<feature type="domain" description="Beta-ketoacyl-[acyl-carrier-protein] synthase III C-terminal" evidence="3">
    <location>
        <begin position="204"/>
        <end position="283"/>
    </location>
</feature>
<dbReference type="Pfam" id="PF12172">
    <property type="entry name" value="zf-ChsH2"/>
    <property type="match status" value="1"/>
</dbReference>
<name>A0A445MTU2_9BACT</name>
<dbReference type="Gene3D" id="6.10.30.10">
    <property type="match status" value="1"/>
</dbReference>
<dbReference type="CDD" id="cd00827">
    <property type="entry name" value="init_cond_enzymes"/>
    <property type="match status" value="1"/>
</dbReference>
<dbReference type="SUPFAM" id="SSF53901">
    <property type="entry name" value="Thiolase-like"/>
    <property type="match status" value="2"/>
</dbReference>
<evidence type="ECO:0000313" key="5">
    <source>
        <dbReference type="EMBL" id="SPD72890.1"/>
    </source>
</evidence>
<gene>
    <name evidence="5" type="ORF">PITCH_A1580045</name>
</gene>
<evidence type="ECO:0000259" key="3">
    <source>
        <dbReference type="Pfam" id="PF08541"/>
    </source>
</evidence>
<dbReference type="PANTHER" id="PTHR34069">
    <property type="entry name" value="3-OXOACYL-[ACYL-CARRIER-PROTEIN] SYNTHASE 3"/>
    <property type="match status" value="1"/>
</dbReference>
<proteinExistence type="predicted"/>
<dbReference type="Gene3D" id="3.40.47.10">
    <property type="match status" value="2"/>
</dbReference>
<dbReference type="SUPFAM" id="SSF50249">
    <property type="entry name" value="Nucleic acid-binding proteins"/>
    <property type="match status" value="1"/>
</dbReference>
<sequence length="465" mass="50495">MVGLISYGAYIPRWRMDLGLVGARGERSITGPDEDSVTMAVSAVLQCLKGVDRSKVDGLFFASTSSPYTEKQMSSLIAKAADLREDIMTADFGSSTKGATTALRLASDAVKAGSAKQIIVVASDCRMGEPGSEHERNGGAGAGAVLIGADDVAVSIESSLSVANEIFDIWQRKKDTYLNSWESRFDLTFGYTKSMGEAIGALMKREGIAAKDVNKGVFYCPDARTTIGMAQGLGFDPMKQIQDGYMGTIGNTGAASPLLLLAATLDEAKAGDNILLAGYGNGSDVIRMKVNKPIEAKGRVSVKGQIQSKLNIPDYFTYLKWNRLVDLKDAKMPYVLTYASAPPTYRERERLYAFHGTKCKKCGAIEFPPQRVCAKCRAKDEFESVTLSDKQGKVFTCMQDPLTSQMEGLINLDGGGRVYCNMSDCTMKTVQIDTIVEMSFRKIVLVPWDTMISYTWKAVPLRANG</sequence>
<evidence type="ECO:0000256" key="1">
    <source>
        <dbReference type="ARBA" id="ARBA00022679"/>
    </source>
</evidence>
<dbReference type="Pfam" id="PF08541">
    <property type="entry name" value="ACP_syn_III_C"/>
    <property type="match status" value="1"/>
</dbReference>
<accession>A0A445MTU2</accession>
<dbReference type="EMBL" id="OJIN01000066">
    <property type="protein sequence ID" value="SPD72890.1"/>
    <property type="molecule type" value="Genomic_DNA"/>
</dbReference>
<dbReference type="GO" id="GO:0016746">
    <property type="term" value="F:acyltransferase activity"/>
    <property type="evidence" value="ECO:0007669"/>
    <property type="project" value="UniProtKB-KW"/>
</dbReference>
<protein>
    <recommendedName>
        <fullName evidence="6">3-hydroxy-3-methylglutaryl CoA synthase</fullName>
    </recommendedName>
</protein>